<dbReference type="PANTHER" id="PTHR33408">
    <property type="entry name" value="TRANSPOSASE"/>
    <property type="match status" value="1"/>
</dbReference>
<dbReference type="AlphaFoldDB" id="A0A0B5QQE0"/>
<dbReference type="InterPro" id="IPR047629">
    <property type="entry name" value="IS1182_transpos"/>
</dbReference>
<dbReference type="KEGG" id="cbei:LF65_03621"/>
<reference evidence="4" key="1">
    <citation type="submission" date="2014-12" db="EMBL/GenBank/DDBJ databases">
        <title>Genome sequence of Clostridium beijerinckii strain 59B.</title>
        <authorList>
            <person name="Little G.T."/>
            <person name="Minton N.P."/>
        </authorList>
    </citation>
    <scope>NUCLEOTIDE SEQUENCE [LARGE SCALE GENOMIC DNA]</scope>
    <source>
        <strain evidence="4">59B</strain>
    </source>
</reference>
<sequence>MYEIKKLYTKDYNEFNDNYQLILPLNLENLIPEDDSVRLLSHVLEGLNYTKLYQAYSSVGRKPAVEPKIMFKIISYAYSQNIYSSRKIEKACRRDINFRWLLQGYKAPDHATISRFRKDYLSNEVVEDLFYQQVNYLATQNEILFENAFIDGTKIEANANRYTFVWKKAILKNEAKMFDKILVLLETINLEELKQFTVEKETMIDDIIKILQWLESEKKKRSIEFVHGIGKRKTKIQKWTEQLTEYKERQERYNFSKNLFSKRNSYSKTDPDATFMHMKDDHMRNGQLKPAYNVQISVESEYVTGVGIFDDRNDIATLIPMLNNMKEKIGRKYLNVIADSGYESEENYLYLEFNKQTPYIKPQTYEKWKKRSFKNDISKRENMKYDAELDFYICHNNRKLMMTDIIHRKSASGYKAEVTVYECENCDSCVHKVKCTKAKGNRKMQVSKTFVEKREMSYKNITTEFGTKLRMNRSIQVEGAFGVLKSDYEFNRFLTRGKNSVKTEFILLCFGYNINKLHSKIQNERTQNHLHELKSTA</sequence>
<dbReference type="Pfam" id="PF05598">
    <property type="entry name" value="DUF772"/>
    <property type="match status" value="1"/>
</dbReference>
<dbReference type="EMBL" id="CP010086">
    <property type="protein sequence ID" value="AJH00178.1"/>
    <property type="molecule type" value="Genomic_DNA"/>
</dbReference>
<feature type="domain" description="Transposase DDE" evidence="2">
    <location>
        <begin position="393"/>
        <end position="518"/>
    </location>
</feature>
<feature type="domain" description="Transposase InsH N-terminal" evidence="1">
    <location>
        <begin position="26"/>
        <end position="118"/>
    </location>
</feature>
<dbReference type="PANTHER" id="PTHR33408:SF2">
    <property type="entry name" value="TRANSPOSASE DDE DOMAIN-CONTAINING PROTEIN"/>
    <property type="match status" value="1"/>
</dbReference>
<name>A0A0B5QQE0_CLOBE</name>
<organism evidence="3 4">
    <name type="scientific">Clostridium beijerinckii</name>
    <name type="common">Clostridium MP</name>
    <dbReference type="NCBI Taxonomy" id="1520"/>
    <lineage>
        <taxon>Bacteria</taxon>
        <taxon>Bacillati</taxon>
        <taxon>Bacillota</taxon>
        <taxon>Clostridia</taxon>
        <taxon>Eubacteriales</taxon>
        <taxon>Clostridiaceae</taxon>
        <taxon>Clostridium</taxon>
    </lineage>
</organism>
<evidence type="ECO:0000259" key="1">
    <source>
        <dbReference type="Pfam" id="PF05598"/>
    </source>
</evidence>
<dbReference type="RefSeq" id="WP_041897800.1">
    <property type="nucleotide sequence ID" value="NZ_CP010086.2"/>
</dbReference>
<protein>
    <submittedName>
        <fullName evidence="3">Transposase</fullName>
    </submittedName>
</protein>
<dbReference type="InterPro" id="IPR008490">
    <property type="entry name" value="Transposase_InsH_N"/>
</dbReference>
<evidence type="ECO:0000313" key="4">
    <source>
        <dbReference type="Proteomes" id="UP000031866"/>
    </source>
</evidence>
<gene>
    <name evidence="3" type="ORF">LF65_03621</name>
</gene>
<accession>A0A0B5QQE0</accession>
<dbReference type="Proteomes" id="UP000031866">
    <property type="component" value="Chromosome"/>
</dbReference>
<dbReference type="STRING" id="1520.LF65_03621"/>
<dbReference type="NCBIfam" id="NF033551">
    <property type="entry name" value="transpos_IS1182"/>
    <property type="match status" value="1"/>
</dbReference>
<dbReference type="OrthoDB" id="9789070at2"/>
<dbReference type="InterPro" id="IPR025668">
    <property type="entry name" value="Tnp_DDE_dom"/>
</dbReference>
<evidence type="ECO:0000259" key="2">
    <source>
        <dbReference type="Pfam" id="PF13751"/>
    </source>
</evidence>
<dbReference type="Pfam" id="PF13751">
    <property type="entry name" value="DDE_Tnp_1_6"/>
    <property type="match status" value="1"/>
</dbReference>
<evidence type="ECO:0000313" key="3">
    <source>
        <dbReference type="EMBL" id="AJH00178.1"/>
    </source>
</evidence>
<proteinExistence type="predicted"/>